<gene>
    <name evidence="1" type="ORF">AFERRID_27010</name>
</gene>
<evidence type="ECO:0000313" key="2">
    <source>
        <dbReference type="Proteomes" id="UP000280188"/>
    </source>
</evidence>
<sequence>MVKEKVAASVLRLDAWLIGFFARPWPRKVGEYALWGVTHVEQIFFMPFRLLIVPARLFLESRHAKHIRKHR</sequence>
<name>A0A2Z6IP04_ACIFI</name>
<protein>
    <submittedName>
        <fullName evidence="1">Uncharacterized protein</fullName>
    </submittedName>
</protein>
<dbReference type="EMBL" id="AP018795">
    <property type="protein sequence ID" value="BBF66483.1"/>
    <property type="molecule type" value="Genomic_DNA"/>
</dbReference>
<organism evidence="1 2">
    <name type="scientific">Acidithiobacillus ferridurans</name>
    <dbReference type="NCBI Taxonomy" id="1232575"/>
    <lineage>
        <taxon>Bacteria</taxon>
        <taxon>Pseudomonadati</taxon>
        <taxon>Pseudomonadota</taxon>
        <taxon>Acidithiobacillia</taxon>
        <taxon>Acidithiobacillales</taxon>
        <taxon>Acidithiobacillaceae</taxon>
        <taxon>Acidithiobacillus</taxon>
    </lineage>
</organism>
<dbReference type="RefSeq" id="WP_126605466.1">
    <property type="nucleotide sequence ID" value="NZ_AP018795.1"/>
</dbReference>
<accession>A0A2Z6IP04</accession>
<dbReference type="Proteomes" id="UP000280188">
    <property type="component" value="Chromosome"/>
</dbReference>
<dbReference type="KEGG" id="afj:AFERRID_27010"/>
<keyword evidence="2" id="KW-1185">Reference proteome</keyword>
<dbReference type="AlphaFoldDB" id="A0A2Z6IP04"/>
<reference evidence="1 2" key="1">
    <citation type="journal article" date="2018" name="Microbiol. Resour. Announc.">
        <title>Complete Genome Sequence of Acidithiobacillus ferridurans JCM 18981.</title>
        <authorList>
            <person name="Miyauchi T."/>
            <person name="Kouzuma A."/>
            <person name="Abe T."/>
            <person name="Watanabe K."/>
        </authorList>
    </citation>
    <scope>NUCLEOTIDE SEQUENCE [LARGE SCALE GENOMIC DNA]</scope>
    <source>
        <strain evidence="2">ATCC 33020 / DSM 29468 / JCM 18981 / 11Fe</strain>
    </source>
</reference>
<proteinExistence type="predicted"/>
<evidence type="ECO:0000313" key="1">
    <source>
        <dbReference type="EMBL" id="BBF66483.1"/>
    </source>
</evidence>